<keyword evidence="9" id="KW-1035">Host cytoplasm</keyword>
<dbReference type="KEGG" id="vg:41700624"/>
<keyword evidence="5" id="KW-0167">Capsid protein</keyword>
<evidence type="ECO:0000256" key="6">
    <source>
        <dbReference type="ARBA" id="ARBA00022844"/>
    </source>
</evidence>
<dbReference type="SUPFAM" id="SSF140809">
    <property type="entry name" value="Rhabdovirus nucleoprotein-like"/>
    <property type="match status" value="1"/>
</dbReference>
<evidence type="ECO:0000256" key="8">
    <source>
        <dbReference type="ARBA" id="ARBA00023086"/>
    </source>
</evidence>
<evidence type="ECO:0000256" key="3">
    <source>
        <dbReference type="ARBA" id="ARBA00014389"/>
    </source>
</evidence>
<dbReference type="GO" id="GO:0003723">
    <property type="term" value="F:RNA binding"/>
    <property type="evidence" value="ECO:0007669"/>
    <property type="project" value="UniProtKB-KW"/>
</dbReference>
<evidence type="ECO:0000256" key="7">
    <source>
        <dbReference type="ARBA" id="ARBA00022884"/>
    </source>
</evidence>
<accession>A0A140D047</accession>
<keyword evidence="8 14" id="KW-0543">Viral nucleoprotein</keyword>
<evidence type="ECO:0000256" key="2">
    <source>
        <dbReference type="ARBA" id="ARBA00004328"/>
    </source>
</evidence>
<dbReference type="InterPro" id="IPR023331">
    <property type="entry name" value="Rhabdovirus_ncapsid_C"/>
</dbReference>
<comment type="subcellular location">
    <subcellularLocation>
        <location evidence="1">Host cytoplasm</location>
    </subcellularLocation>
    <subcellularLocation>
        <location evidence="2">Virion</location>
    </subcellularLocation>
</comment>
<dbReference type="EMBL" id="KU248085">
    <property type="protein sequence ID" value="AMJ52360.1"/>
    <property type="molecule type" value="Viral_cRNA"/>
</dbReference>
<evidence type="ECO:0000256" key="1">
    <source>
        <dbReference type="ARBA" id="ARBA00004192"/>
    </source>
</evidence>
<evidence type="ECO:0000256" key="10">
    <source>
        <dbReference type="ARBA" id="ARBA00023274"/>
    </source>
</evidence>
<keyword evidence="6" id="KW-0946">Virion</keyword>
<dbReference type="Gene3D" id="1.10.3610.10">
    <property type="entry name" value="Nucleoprotein"/>
    <property type="match status" value="1"/>
</dbReference>
<reference evidence="15" key="1">
    <citation type="journal article" date="2016" name="Infect. Genet. Evol.">
        <title>Detection and genome analysis of a novel (dima)rhabdovirus (Riverside virus) from Ochlerotatus sp. mosquitoes in Central Europe.</title>
        <authorList>
            <person name="Reuter G."/>
            <person name="Boros A."/>
            <person name="Pal J."/>
            <person name="Kapusinszky B."/>
            <person name="Delwart E."/>
            <person name="Pankovics P."/>
        </authorList>
    </citation>
    <scope>NUCLEOTIDE SEQUENCE [LARGE SCALE GENOMIC DNA]</scope>
</reference>
<gene>
    <name evidence="14" type="primary">N</name>
</gene>
<keyword evidence="4" id="KW-1139">Helical capsid protein</keyword>
<dbReference type="OrthoDB" id="22890at10239"/>
<keyword evidence="10" id="KW-0687">Ribonucleoprotein</keyword>
<dbReference type="Gene3D" id="1.10.3570.10">
    <property type="entry name" value="Rhabdovirus nucleocapsid protein like domain"/>
    <property type="match status" value="1"/>
</dbReference>
<evidence type="ECO:0000313" key="15">
    <source>
        <dbReference type="Proteomes" id="UP000099166"/>
    </source>
</evidence>
<dbReference type="Pfam" id="PF00945">
    <property type="entry name" value="Rhabdo_ncap"/>
    <property type="match status" value="1"/>
</dbReference>
<keyword evidence="7" id="KW-0694">RNA-binding</keyword>
<dbReference type="InterPro" id="IPR000448">
    <property type="entry name" value="Rhabdo_ncapsid"/>
</dbReference>
<evidence type="ECO:0000259" key="13">
    <source>
        <dbReference type="Pfam" id="PF00945"/>
    </source>
</evidence>
<protein>
    <recommendedName>
        <fullName evidence="3">Nucleoprotein</fullName>
    </recommendedName>
    <alternativeName>
        <fullName evidence="11">Nucleocapsid protein</fullName>
    </alternativeName>
</protein>
<name>A0A140D047_9RHAB</name>
<dbReference type="GeneID" id="41700624"/>
<dbReference type="GO" id="GO:0019013">
    <property type="term" value="C:viral nucleocapsid"/>
    <property type="evidence" value="ECO:0007669"/>
    <property type="project" value="UniProtKB-KW"/>
</dbReference>
<evidence type="ECO:0000256" key="5">
    <source>
        <dbReference type="ARBA" id="ARBA00022561"/>
    </source>
</evidence>
<evidence type="ECO:0000256" key="11">
    <source>
        <dbReference type="ARBA" id="ARBA00033344"/>
    </source>
</evidence>
<dbReference type="InterPro" id="IPR035961">
    <property type="entry name" value="Rhabdovirus_nucleoprotein-like"/>
</dbReference>
<dbReference type="GO" id="GO:0019029">
    <property type="term" value="C:helical viral capsid"/>
    <property type="evidence" value="ECO:0007669"/>
    <property type="project" value="UniProtKB-KW"/>
</dbReference>
<evidence type="ECO:0000256" key="12">
    <source>
        <dbReference type="SAM" id="MobiDB-lite"/>
    </source>
</evidence>
<dbReference type="GO" id="GO:1990904">
    <property type="term" value="C:ribonucleoprotein complex"/>
    <property type="evidence" value="ECO:0007669"/>
    <property type="project" value="UniProtKB-KW"/>
</dbReference>
<evidence type="ECO:0000256" key="4">
    <source>
        <dbReference type="ARBA" id="ARBA00022497"/>
    </source>
</evidence>
<feature type="region of interest" description="Disordered" evidence="12">
    <location>
        <begin position="361"/>
        <end position="383"/>
    </location>
</feature>
<dbReference type="RefSeq" id="YP_009552816.1">
    <property type="nucleotide sequence ID" value="NC_040669.1"/>
</dbReference>
<feature type="domain" description="Rhabdovirus nucleocapsid" evidence="13">
    <location>
        <begin position="29"/>
        <end position="372"/>
    </location>
</feature>
<dbReference type="GO" id="GO:0030430">
    <property type="term" value="C:host cell cytoplasm"/>
    <property type="evidence" value="ECO:0007669"/>
    <property type="project" value="UniProtKB-SubCell"/>
</dbReference>
<organism evidence="14 15">
    <name type="scientific">Riverside virus 1</name>
    <dbReference type="NCBI Taxonomy" id="1803263"/>
    <lineage>
        <taxon>Viruses</taxon>
        <taxon>Riboviria</taxon>
        <taxon>Orthornavirae</taxon>
        <taxon>Negarnaviricota</taxon>
        <taxon>Haploviricotina</taxon>
        <taxon>Monjiviricetes</taxon>
        <taxon>Mononegavirales</taxon>
        <taxon>Rhabdoviridae</taxon>
        <taxon>Alpharhabdovirinae</taxon>
        <taxon>Ohlsrhavirus</taxon>
        <taxon>Ohlsrhavirus riverside</taxon>
    </lineage>
</organism>
<dbReference type="InterPro" id="IPR023330">
    <property type="entry name" value="Rhabdovirus_ncapsid_N"/>
</dbReference>
<dbReference type="Proteomes" id="UP000099166">
    <property type="component" value="Segment"/>
</dbReference>
<proteinExistence type="predicted"/>
<evidence type="ECO:0000256" key="9">
    <source>
        <dbReference type="ARBA" id="ARBA00023200"/>
    </source>
</evidence>
<sequence length="436" mass="49255">MAVNRPIKRISDHPELSPEVVHFDIGTDRPIGYPSAWFAQNVNDKPTIMMIPDASVTREQLHAAIRAGLLTGTVDHRFVVRFLYNEFNLVPGLLNSDWRSFGRNLGNRGERIGPSSIIVPREQESVPALVAGNGLMDDQEVLRCIILICSVYRAGPISRVDYRDQVLENVGNLLTPLGMDQDTDIGDIIDKCKQWIAYQPYVQMMATIDMFLNEFPFHPYSQARIGTIVTRFKDCAALIATRMITQCLGLKFPEFAEWIWTSRCADQFERIIKGDEEMDEPRSYSMYFMDLGLSSKSPYSASVNLDLHYFFHTLGVSAGLERSKRARVVGDPEVNNIISNAVVMHYVMGRFATLSQQFGVDGEGDELEDENNRPMPEGEPQEKDSSLWLAYIMRNNGKVPDYIVRKVATEWEQNPACRDGTIGKALYDKSGPLLLN</sequence>
<evidence type="ECO:0000313" key="14">
    <source>
        <dbReference type="EMBL" id="AMJ52360.1"/>
    </source>
</evidence>
<keyword evidence="15" id="KW-1185">Reference proteome</keyword>